<dbReference type="Gene3D" id="3.40.50.1820">
    <property type="entry name" value="alpha/beta hydrolase"/>
    <property type="match status" value="1"/>
</dbReference>
<dbReference type="SUPFAM" id="SSF53474">
    <property type="entry name" value="alpha/beta-Hydrolases"/>
    <property type="match status" value="1"/>
</dbReference>
<evidence type="ECO:0000313" key="5">
    <source>
        <dbReference type="Proteomes" id="UP000824164"/>
    </source>
</evidence>
<feature type="transmembrane region" description="Helical" evidence="2">
    <location>
        <begin position="424"/>
        <end position="448"/>
    </location>
</feature>
<dbReference type="GO" id="GO:0016787">
    <property type="term" value="F:hydrolase activity"/>
    <property type="evidence" value="ECO:0007669"/>
    <property type="project" value="UniProtKB-KW"/>
</dbReference>
<dbReference type="InterPro" id="IPR050261">
    <property type="entry name" value="FrsA_esterase"/>
</dbReference>
<feature type="transmembrane region" description="Helical" evidence="2">
    <location>
        <begin position="617"/>
        <end position="638"/>
    </location>
</feature>
<feature type="domain" description="AB hydrolase-1" evidence="3">
    <location>
        <begin position="71"/>
        <end position="244"/>
    </location>
</feature>
<evidence type="ECO:0000259" key="3">
    <source>
        <dbReference type="Pfam" id="PF12697"/>
    </source>
</evidence>
<evidence type="ECO:0000256" key="2">
    <source>
        <dbReference type="SAM" id="Phobius"/>
    </source>
</evidence>
<reference evidence="4" key="2">
    <citation type="journal article" date="2021" name="PeerJ">
        <title>Extensive microbial diversity within the chicken gut microbiome revealed by metagenomics and culture.</title>
        <authorList>
            <person name="Gilroy R."/>
            <person name="Ravi A."/>
            <person name="Getino M."/>
            <person name="Pursley I."/>
            <person name="Horton D.L."/>
            <person name="Alikhan N.F."/>
            <person name="Baker D."/>
            <person name="Gharbi K."/>
            <person name="Hall N."/>
            <person name="Watson M."/>
            <person name="Adriaenssens E.M."/>
            <person name="Foster-Nyarko E."/>
            <person name="Jarju S."/>
            <person name="Secka A."/>
            <person name="Antonio M."/>
            <person name="Oren A."/>
            <person name="Chaudhuri R.R."/>
            <person name="La Ragione R."/>
            <person name="Hildebrand F."/>
            <person name="Pallen M.J."/>
        </authorList>
    </citation>
    <scope>NUCLEOTIDE SEQUENCE</scope>
    <source>
        <strain evidence="4">CHK187-14744</strain>
    </source>
</reference>
<evidence type="ECO:0000256" key="1">
    <source>
        <dbReference type="ARBA" id="ARBA00038115"/>
    </source>
</evidence>
<dbReference type="AlphaFoldDB" id="A0A9D1KWK4"/>
<reference evidence="4" key="1">
    <citation type="submission" date="2020-10" db="EMBL/GenBank/DDBJ databases">
        <authorList>
            <person name="Gilroy R."/>
        </authorList>
    </citation>
    <scope>NUCLEOTIDE SEQUENCE</scope>
    <source>
        <strain evidence="4">CHK187-14744</strain>
    </source>
</reference>
<dbReference type="EMBL" id="DVLT01000053">
    <property type="protein sequence ID" value="HIU03351.1"/>
    <property type="molecule type" value="Genomic_DNA"/>
</dbReference>
<accession>A0A9D1KWK4</accession>
<sequence>MKARKKLSSKVWTLISLLIILIGFIGASVIQTDFGKVEVTELKFETQSGLTMSGLLLVPNTATAENPAPCIVTVHGWYNNKEMQDLNFVEYSRRGYVVLAIDQYGHGDSDNIDVGFDAVTGNGLYDAVKMVAELPYVDTDRIGVTGHSYGAESCKSAVARDNETEDQLIAACLLVSADSNYTVNNPMYNAPRCVYDVYSDPDGFYNFWESRDVGIVAAQYDEFYHGYPADNAAGSTAPRDYIHQPTAQSFLYFGIDPEGKEERNAYTFYTENIDGRDAFHVIFNPPIIHPWAHFSASVVESSLEFFDRALDTPIDIDYSNQIWQIKTVFNTLSFIGFFMFVVNFSLTLLNTKTFSNLRAEGTVTSMEKPRGIGKFWYWGGMALAALFGMVLYLNLHDPIQNLYPNLYNSNYHGYSPFFSQFPTLFIGLWSALCGLFLLIILVCSYKTYGKKNGFSLTQRGVRLPARKLWKTLLMSLVVVITAYGIVFIGDWLMKSDCRLWVLTIRAFDASKIGVILKYFLFFAIYFIAQSLSVNCFNDIKGKKKWTNLLIQCLSVVAGPLILVILQYGWFVSTGFMFTEMFHICGSIVGIWLIPLLVYLPLSVVVSRSIYKRTNNPYLGGLIMALIITVINCTNTMTFA</sequence>
<gene>
    <name evidence="4" type="ORF">IAB63_08875</name>
</gene>
<keyword evidence="4" id="KW-0378">Hydrolase</keyword>
<comment type="caution">
    <text evidence="4">The sequence shown here is derived from an EMBL/GenBank/DDBJ whole genome shotgun (WGS) entry which is preliminary data.</text>
</comment>
<protein>
    <submittedName>
        <fullName evidence="4">Alpha/beta fold hydrolase</fullName>
    </submittedName>
</protein>
<name>A0A9D1KWK4_9FIRM</name>
<evidence type="ECO:0000313" key="4">
    <source>
        <dbReference type="EMBL" id="HIU03351.1"/>
    </source>
</evidence>
<feature type="transmembrane region" description="Helical" evidence="2">
    <location>
        <begin position="328"/>
        <end position="349"/>
    </location>
</feature>
<proteinExistence type="inferred from homology"/>
<dbReference type="InterPro" id="IPR000073">
    <property type="entry name" value="AB_hydrolase_1"/>
</dbReference>
<feature type="transmembrane region" description="Helical" evidence="2">
    <location>
        <begin position="548"/>
        <end position="568"/>
    </location>
</feature>
<keyword evidence="2" id="KW-0472">Membrane</keyword>
<dbReference type="Proteomes" id="UP000824164">
    <property type="component" value="Unassembled WGS sequence"/>
</dbReference>
<keyword evidence="2" id="KW-0812">Transmembrane</keyword>
<feature type="transmembrane region" description="Helical" evidence="2">
    <location>
        <begin position="509"/>
        <end position="528"/>
    </location>
</feature>
<dbReference type="InterPro" id="IPR029058">
    <property type="entry name" value="AB_hydrolase_fold"/>
</dbReference>
<organism evidence="4 5">
    <name type="scientific">Candidatus Onthocola gallistercoris</name>
    <dbReference type="NCBI Taxonomy" id="2840876"/>
    <lineage>
        <taxon>Bacteria</taxon>
        <taxon>Bacillati</taxon>
        <taxon>Bacillota</taxon>
        <taxon>Bacilli</taxon>
        <taxon>Candidatus Onthocola</taxon>
    </lineage>
</organism>
<keyword evidence="2" id="KW-1133">Transmembrane helix</keyword>
<dbReference type="Pfam" id="PF12697">
    <property type="entry name" value="Abhydrolase_6"/>
    <property type="match status" value="1"/>
</dbReference>
<dbReference type="PANTHER" id="PTHR22946">
    <property type="entry name" value="DIENELACTONE HYDROLASE DOMAIN-CONTAINING PROTEIN-RELATED"/>
    <property type="match status" value="1"/>
</dbReference>
<feature type="transmembrane region" description="Helical" evidence="2">
    <location>
        <begin position="580"/>
        <end position="605"/>
    </location>
</feature>
<feature type="transmembrane region" description="Helical" evidence="2">
    <location>
        <begin position="468"/>
        <end position="489"/>
    </location>
</feature>
<comment type="similarity">
    <text evidence="1">Belongs to the AB hydrolase superfamily. FUS2 hydrolase family.</text>
</comment>
<feature type="transmembrane region" description="Helical" evidence="2">
    <location>
        <begin position="375"/>
        <end position="395"/>
    </location>
</feature>